<gene>
    <name evidence="3" type="ORF">HP438_12530</name>
</gene>
<sequence length="450" mass="46095">MIRLLATDVASMADVAAQAIEVARRIGADHAVASASAQAGVRVTGRDGATDAALRDAGQGLTITVYRGARAGTASTAALDEHAITEAVEEAYAIAALVGEDPDALPPALADMAVDTPLPPIDAPSGCDVASLRATAMEGDAMLRAASRPGVRVETVTSGVSSSEGVHALATSAGFCRGQSYSHHGLWLVALARDADGAVNDSADSFDRRFDRLMSAHALADRAVARATGQLGARAVPGQMAPVLFEASVATALIGSLVNALSGNPQQRRATFLPDALGRTVAAPHLDLHEDPFEPFGVASGGFDREGIAGSRRAILSAGTVKGLFLGTRSAGRLGMRSTGNADGPWNLTLTSRTDRGSFAELCQRMGRGLIVRRLEGGAIDPVTGNWTHAVAGTWVEEGIPVHAVADVTVGGNLRDMLNGIVAVGDDVERRGAFSTGSILIDAMQIGGAA</sequence>
<dbReference type="GO" id="GO:0006508">
    <property type="term" value="P:proteolysis"/>
    <property type="evidence" value="ECO:0007669"/>
    <property type="project" value="InterPro"/>
</dbReference>
<dbReference type="Pfam" id="PF19289">
    <property type="entry name" value="PmbA_TldD_3rd"/>
    <property type="match status" value="1"/>
</dbReference>
<dbReference type="AlphaFoldDB" id="A0A7Y6EHS2"/>
<feature type="domain" description="Metalloprotease TldD/E C-terminal" evidence="1">
    <location>
        <begin position="241"/>
        <end position="448"/>
    </location>
</feature>
<dbReference type="RefSeq" id="WP_175312395.1">
    <property type="nucleotide sequence ID" value="NZ_CBCRYR010000012.1"/>
</dbReference>
<proteinExistence type="predicted"/>
<evidence type="ECO:0000259" key="1">
    <source>
        <dbReference type="Pfam" id="PF19289"/>
    </source>
</evidence>
<feature type="domain" description="Metalloprotease TldD/E central" evidence="2">
    <location>
        <begin position="132"/>
        <end position="231"/>
    </location>
</feature>
<reference evidence="3 4" key="1">
    <citation type="submission" date="2020-05" db="EMBL/GenBank/DDBJ databases">
        <title>Genome Sequencing of Type Strains.</title>
        <authorList>
            <person name="Lemaire J.F."/>
            <person name="Inderbitzin P."/>
            <person name="Gregorio O.A."/>
            <person name="Collins S.B."/>
            <person name="Wespe N."/>
            <person name="Knight-Connoni V."/>
        </authorList>
    </citation>
    <scope>NUCLEOTIDE SEQUENCE [LARGE SCALE GENOMIC DNA]</scope>
    <source>
        <strain evidence="3 4">DSM 100049</strain>
    </source>
</reference>
<evidence type="ECO:0008006" key="5">
    <source>
        <dbReference type="Google" id="ProtNLM"/>
    </source>
</evidence>
<organism evidence="3 4">
    <name type="scientific">Sphingomonas zeae</name>
    <dbReference type="NCBI Taxonomy" id="1646122"/>
    <lineage>
        <taxon>Bacteria</taxon>
        <taxon>Pseudomonadati</taxon>
        <taxon>Pseudomonadota</taxon>
        <taxon>Alphaproteobacteria</taxon>
        <taxon>Sphingomonadales</taxon>
        <taxon>Sphingomonadaceae</taxon>
        <taxon>Sphingomonas</taxon>
    </lineage>
</organism>
<dbReference type="Pfam" id="PF19290">
    <property type="entry name" value="PmbA_TldD_2nd"/>
    <property type="match status" value="1"/>
</dbReference>
<dbReference type="InterPro" id="IPR045569">
    <property type="entry name" value="Metalloprtase-TldD/E_C"/>
</dbReference>
<name>A0A7Y6EHS2_9SPHN</name>
<evidence type="ECO:0000259" key="2">
    <source>
        <dbReference type="Pfam" id="PF19290"/>
    </source>
</evidence>
<dbReference type="GO" id="GO:0008237">
    <property type="term" value="F:metallopeptidase activity"/>
    <property type="evidence" value="ECO:0007669"/>
    <property type="project" value="InterPro"/>
</dbReference>
<dbReference type="InterPro" id="IPR045570">
    <property type="entry name" value="Metalloprtase-TldD/E_cen_dom"/>
</dbReference>
<comment type="caution">
    <text evidence="3">The sequence shown here is derived from an EMBL/GenBank/DDBJ whole genome shotgun (WGS) entry which is preliminary data.</text>
</comment>
<protein>
    <recommendedName>
        <fullName evidence="5">TldD/PmbA family protein</fullName>
    </recommendedName>
</protein>
<dbReference type="GO" id="GO:0005829">
    <property type="term" value="C:cytosol"/>
    <property type="evidence" value="ECO:0007669"/>
    <property type="project" value="TreeGrafter"/>
</dbReference>
<dbReference type="EMBL" id="JABMCH010000065">
    <property type="protein sequence ID" value="NUU47795.1"/>
    <property type="molecule type" value="Genomic_DNA"/>
</dbReference>
<dbReference type="InterPro" id="IPR035068">
    <property type="entry name" value="TldD/PmbA_N"/>
</dbReference>
<evidence type="ECO:0000313" key="3">
    <source>
        <dbReference type="EMBL" id="NUU47795.1"/>
    </source>
</evidence>
<dbReference type="PANTHER" id="PTHR43421">
    <property type="entry name" value="METALLOPROTEASE PMBA"/>
    <property type="match status" value="1"/>
</dbReference>
<dbReference type="InterPro" id="IPR047657">
    <property type="entry name" value="PmbA"/>
</dbReference>
<dbReference type="Gene3D" id="3.30.2290.10">
    <property type="entry name" value="PmbA/TldD superfamily"/>
    <property type="match status" value="1"/>
</dbReference>
<dbReference type="PANTHER" id="PTHR43421:SF1">
    <property type="entry name" value="METALLOPROTEASE PMBA"/>
    <property type="match status" value="1"/>
</dbReference>
<dbReference type="SUPFAM" id="SSF111283">
    <property type="entry name" value="Putative modulator of DNA gyrase, PmbA/TldD"/>
    <property type="match status" value="1"/>
</dbReference>
<dbReference type="InterPro" id="IPR036059">
    <property type="entry name" value="TldD/PmbA_sf"/>
</dbReference>
<dbReference type="Proteomes" id="UP000536441">
    <property type="component" value="Unassembled WGS sequence"/>
</dbReference>
<keyword evidence="4" id="KW-1185">Reference proteome</keyword>
<accession>A0A7Y6EHS2</accession>
<evidence type="ECO:0000313" key="4">
    <source>
        <dbReference type="Proteomes" id="UP000536441"/>
    </source>
</evidence>